<keyword evidence="2" id="KW-0547">Nucleotide-binding</keyword>
<dbReference type="SUPFAM" id="SSF56112">
    <property type="entry name" value="Protein kinase-like (PK-like)"/>
    <property type="match status" value="2"/>
</dbReference>
<name>A0AAN8T133_SOLBU</name>
<dbReference type="Proteomes" id="UP001371456">
    <property type="component" value="Unassembled WGS sequence"/>
</dbReference>
<evidence type="ECO:0000256" key="4">
    <source>
        <dbReference type="ARBA" id="ARBA00022840"/>
    </source>
</evidence>
<dbReference type="EMBL" id="JBANQN010000010">
    <property type="protein sequence ID" value="KAK6777649.1"/>
    <property type="molecule type" value="Genomic_DNA"/>
</dbReference>
<evidence type="ECO:0000256" key="1">
    <source>
        <dbReference type="ARBA" id="ARBA00022679"/>
    </source>
</evidence>
<dbReference type="InterPro" id="IPR052059">
    <property type="entry name" value="CR_Ser/Thr_kinase"/>
</dbReference>
<keyword evidence="1" id="KW-0808">Transferase</keyword>
<comment type="caution">
    <text evidence="6">The sequence shown here is derived from an EMBL/GenBank/DDBJ whole genome shotgun (WGS) entry which is preliminary data.</text>
</comment>
<keyword evidence="4" id="KW-0067">ATP-binding</keyword>
<dbReference type="InterPro" id="IPR000719">
    <property type="entry name" value="Prot_kinase_dom"/>
</dbReference>
<keyword evidence="3" id="KW-0418">Kinase</keyword>
<gene>
    <name evidence="6" type="ORF">RDI58_024367</name>
</gene>
<dbReference type="AlphaFoldDB" id="A0AAN8T133"/>
<evidence type="ECO:0000313" key="7">
    <source>
        <dbReference type="Proteomes" id="UP001371456"/>
    </source>
</evidence>
<accession>A0AAN8T133</accession>
<organism evidence="6 7">
    <name type="scientific">Solanum bulbocastanum</name>
    <name type="common">Wild potato</name>
    <dbReference type="NCBI Taxonomy" id="147425"/>
    <lineage>
        <taxon>Eukaryota</taxon>
        <taxon>Viridiplantae</taxon>
        <taxon>Streptophyta</taxon>
        <taxon>Embryophyta</taxon>
        <taxon>Tracheophyta</taxon>
        <taxon>Spermatophyta</taxon>
        <taxon>Magnoliopsida</taxon>
        <taxon>eudicotyledons</taxon>
        <taxon>Gunneridae</taxon>
        <taxon>Pentapetalae</taxon>
        <taxon>asterids</taxon>
        <taxon>lamiids</taxon>
        <taxon>Solanales</taxon>
        <taxon>Solanaceae</taxon>
        <taxon>Solanoideae</taxon>
        <taxon>Solaneae</taxon>
        <taxon>Solanum</taxon>
    </lineage>
</organism>
<evidence type="ECO:0000259" key="5">
    <source>
        <dbReference type="PROSITE" id="PS50011"/>
    </source>
</evidence>
<dbReference type="PANTHER" id="PTHR47973">
    <property type="entry name" value="CYSTEINE-RICH RECEPTOR-LIKE PROTEIN KINASE 3"/>
    <property type="match status" value="1"/>
</dbReference>
<protein>
    <recommendedName>
        <fullName evidence="5">Protein kinase domain-containing protein</fullName>
    </recommendedName>
</protein>
<dbReference type="GO" id="GO:0005524">
    <property type="term" value="F:ATP binding"/>
    <property type="evidence" value="ECO:0007669"/>
    <property type="project" value="UniProtKB-KW"/>
</dbReference>
<dbReference type="InterPro" id="IPR011009">
    <property type="entry name" value="Kinase-like_dom_sf"/>
</dbReference>
<dbReference type="PROSITE" id="PS50011">
    <property type="entry name" value="PROTEIN_KINASE_DOM"/>
    <property type="match status" value="1"/>
</dbReference>
<evidence type="ECO:0000256" key="2">
    <source>
        <dbReference type="ARBA" id="ARBA00022741"/>
    </source>
</evidence>
<dbReference type="GO" id="GO:0004672">
    <property type="term" value="F:protein kinase activity"/>
    <property type="evidence" value="ECO:0007669"/>
    <property type="project" value="InterPro"/>
</dbReference>
<keyword evidence="7" id="KW-1185">Reference proteome</keyword>
<evidence type="ECO:0000256" key="3">
    <source>
        <dbReference type="ARBA" id="ARBA00022777"/>
    </source>
</evidence>
<reference evidence="6 7" key="1">
    <citation type="submission" date="2024-02" db="EMBL/GenBank/DDBJ databases">
        <title>de novo genome assembly of Solanum bulbocastanum strain 11H21.</title>
        <authorList>
            <person name="Hosaka A.J."/>
        </authorList>
    </citation>
    <scope>NUCLEOTIDE SEQUENCE [LARGE SCALE GENOMIC DNA]</scope>
    <source>
        <tissue evidence="6">Young leaves</tissue>
    </source>
</reference>
<evidence type="ECO:0000313" key="6">
    <source>
        <dbReference type="EMBL" id="KAK6777649.1"/>
    </source>
</evidence>
<sequence length="170" mass="19324">MLGQCGFGGVYEEYLREYNYYNAVKKASRQSKQGIKEYASEVGIISRLTHKHLVQLSGKASKETNVYSFGIVVLEIGWGRKSIEHKAEEHQVNIIEWVWRLYGIGNLHEAVKPILSSEFNEQEVEHLLIVGLWCAQLLLGKQFSIFAFNITSVHMLILSYKGTGLSFPCI</sequence>
<feature type="domain" description="Protein kinase" evidence="5">
    <location>
        <begin position="1"/>
        <end position="170"/>
    </location>
</feature>
<dbReference type="Gene3D" id="3.30.200.20">
    <property type="entry name" value="Phosphorylase Kinase, domain 1"/>
    <property type="match status" value="1"/>
</dbReference>
<proteinExistence type="predicted"/>